<proteinExistence type="predicted"/>
<organism evidence="1 2">
    <name type="scientific">Maribacter sedimenticola</name>
    <dbReference type="NCBI Taxonomy" id="228956"/>
    <lineage>
        <taxon>Bacteria</taxon>
        <taxon>Pseudomonadati</taxon>
        <taxon>Bacteroidota</taxon>
        <taxon>Flavobacteriia</taxon>
        <taxon>Flavobacteriales</taxon>
        <taxon>Flavobacteriaceae</taxon>
        <taxon>Maribacter</taxon>
    </lineage>
</organism>
<comment type="caution">
    <text evidence="1">The sequence shown here is derived from an EMBL/GenBank/DDBJ whole genome shotgun (WGS) entry which is preliminary data.</text>
</comment>
<reference evidence="1 2" key="1">
    <citation type="submission" date="2017-06" db="EMBL/GenBank/DDBJ databases">
        <authorList>
            <person name="Varghese N."/>
            <person name="Submissions S."/>
        </authorList>
    </citation>
    <scope>NUCLEOTIDE SEQUENCE [LARGE SCALE GENOMIC DNA]</scope>
    <source>
        <strain evidence="1 2">DSM 19840</strain>
    </source>
</reference>
<dbReference type="Proteomes" id="UP000198337">
    <property type="component" value="Unassembled WGS sequence"/>
</dbReference>
<gene>
    <name evidence="1" type="ORF">SAMN04488009_0577</name>
</gene>
<keyword evidence="2" id="KW-1185">Reference proteome</keyword>
<dbReference type="EMBL" id="FZNV01000001">
    <property type="protein sequence ID" value="SNR26955.1"/>
    <property type="molecule type" value="Genomic_DNA"/>
</dbReference>
<sequence length="59" mass="6576">MDYFNNNVGRKIGRNQPTGIFILIEAAKNAGDLRYLSNLTLKNGFYNATNSSILIPTNQ</sequence>
<accession>A0ABY1SDD3</accession>
<evidence type="ECO:0000313" key="1">
    <source>
        <dbReference type="EMBL" id="SNR26955.1"/>
    </source>
</evidence>
<evidence type="ECO:0000313" key="2">
    <source>
        <dbReference type="Proteomes" id="UP000198337"/>
    </source>
</evidence>
<name>A0ABY1SDD3_9FLAO</name>
<protein>
    <submittedName>
        <fullName evidence="1">Uncharacterized protein</fullName>
    </submittedName>
</protein>